<keyword evidence="7 11" id="KW-0658">Purine biosynthesis</keyword>
<evidence type="ECO:0000256" key="6">
    <source>
        <dbReference type="ARBA" id="ARBA00022741"/>
    </source>
</evidence>
<comment type="pathway">
    <text evidence="1 11">Purine metabolism; IMP biosynthesis via de novo pathway; 5-amino-1-(5-phospho-D-ribosyl)imidazole-4-carboxamide from 5-amino-1-(5-phospho-D-ribosyl)imidazole-4-carboxylate: step 1/2.</text>
</comment>
<comment type="similarity">
    <text evidence="2 11">Belongs to the SAICAR synthetase family.</text>
</comment>
<evidence type="ECO:0000256" key="1">
    <source>
        <dbReference type="ARBA" id="ARBA00004672"/>
    </source>
</evidence>
<dbReference type="PROSITE" id="PS01057">
    <property type="entry name" value="SAICAR_SYNTHETASE_1"/>
    <property type="match status" value="1"/>
</dbReference>
<dbReference type="GO" id="GO:0005737">
    <property type="term" value="C:cytoplasm"/>
    <property type="evidence" value="ECO:0007669"/>
    <property type="project" value="TreeGrafter"/>
</dbReference>
<dbReference type="HAMAP" id="MF_00137">
    <property type="entry name" value="SAICAR_synth"/>
    <property type="match status" value="1"/>
</dbReference>
<evidence type="ECO:0000256" key="8">
    <source>
        <dbReference type="ARBA" id="ARBA00022840"/>
    </source>
</evidence>
<dbReference type="InterPro" id="IPR028923">
    <property type="entry name" value="SAICAR_synt/ADE2_N"/>
</dbReference>
<keyword evidence="14" id="KW-1185">Reference proteome</keyword>
<dbReference type="GO" id="GO:0006189">
    <property type="term" value="P:'de novo' IMP biosynthetic process"/>
    <property type="evidence" value="ECO:0007669"/>
    <property type="project" value="UniProtKB-UniRule"/>
</dbReference>
<protein>
    <recommendedName>
        <fullName evidence="4 11">Phosphoribosylaminoimidazole-succinocarboxamide synthase</fullName>
        <ecNumber evidence="3 11">6.3.2.6</ecNumber>
    </recommendedName>
    <alternativeName>
        <fullName evidence="9 11">SAICAR synthetase</fullName>
    </alternativeName>
</protein>
<evidence type="ECO:0000256" key="5">
    <source>
        <dbReference type="ARBA" id="ARBA00022598"/>
    </source>
</evidence>
<proteinExistence type="inferred from homology"/>
<sequence>MTEAFGGGALDLPGWRHVYSGKVRDLYEPDLPALGGAHPLGDVVLVVASDRVSAYDHVLSPGIPDKGVVLTQLSLWWFEQLADVVPNHVVSTEASAEPFDGLVPDVVAGRAMICRRLQMYPVECVVRGYLTGSGLAEYRASGSVTGIALPPGLVDGSRLPEPIFTPATKAEVGEHDENVPFSAVVEALGEGPATTLRDLTLAVYARAEQIARERGIILADTKLEFGVDPATGVVVLGDEVLTPDSSRFWPADAWEPGHAQPSYDKQYVRDWLTSPASGWDRATDTPPPPLPADIVARTRARYLEAYERLTGAPLT</sequence>
<dbReference type="CDD" id="cd01414">
    <property type="entry name" value="SAICAR_synt_Sc"/>
    <property type="match status" value="1"/>
</dbReference>
<evidence type="ECO:0000313" key="13">
    <source>
        <dbReference type="EMBL" id="QAY69321.1"/>
    </source>
</evidence>
<evidence type="ECO:0000256" key="2">
    <source>
        <dbReference type="ARBA" id="ARBA00010190"/>
    </source>
</evidence>
<keyword evidence="8 11" id="KW-0067">ATP-binding</keyword>
<dbReference type="PANTHER" id="PTHR43700:SF1">
    <property type="entry name" value="PHOSPHORIBOSYLAMINOIMIDAZOLE-SUCCINOCARBOXAMIDE SYNTHASE"/>
    <property type="match status" value="1"/>
</dbReference>
<evidence type="ECO:0000256" key="11">
    <source>
        <dbReference type="HAMAP-Rule" id="MF_00137"/>
    </source>
</evidence>
<dbReference type="FunFam" id="3.30.470.20:FF:000015">
    <property type="entry name" value="Phosphoribosylaminoimidazole-succinocarboxamide synthase"/>
    <property type="match status" value="1"/>
</dbReference>
<dbReference type="GO" id="GO:0005524">
    <property type="term" value="F:ATP binding"/>
    <property type="evidence" value="ECO:0007669"/>
    <property type="project" value="UniProtKB-KW"/>
</dbReference>
<dbReference type="NCBIfam" id="TIGR00081">
    <property type="entry name" value="purC"/>
    <property type="match status" value="1"/>
</dbReference>
<dbReference type="OrthoDB" id="9801549at2"/>
<dbReference type="SUPFAM" id="SSF56104">
    <property type="entry name" value="SAICAR synthase-like"/>
    <property type="match status" value="1"/>
</dbReference>
<dbReference type="EC" id="6.3.2.6" evidence="3 11"/>
<keyword evidence="6 11" id="KW-0547">Nucleotide-binding</keyword>
<keyword evidence="5 11" id="KW-0436">Ligase</keyword>
<name>A0A4V0YFY4_9MICO</name>
<evidence type="ECO:0000256" key="4">
    <source>
        <dbReference type="ARBA" id="ARBA00016460"/>
    </source>
</evidence>
<dbReference type="RefSeq" id="WP_129186721.1">
    <property type="nucleotide sequence ID" value="NZ_CP035493.1"/>
</dbReference>
<dbReference type="InterPro" id="IPR001636">
    <property type="entry name" value="SAICAR_synth"/>
</dbReference>
<evidence type="ECO:0000259" key="12">
    <source>
        <dbReference type="Pfam" id="PF01259"/>
    </source>
</evidence>
<dbReference type="PANTHER" id="PTHR43700">
    <property type="entry name" value="PHOSPHORIBOSYLAMINOIMIDAZOLE-SUCCINOCARBOXAMIDE SYNTHASE"/>
    <property type="match status" value="1"/>
</dbReference>
<gene>
    <name evidence="11" type="primary">purC</name>
    <name evidence="13" type="ORF">ET471_04095</name>
</gene>
<dbReference type="KEGG" id="xya:ET471_04095"/>
<comment type="catalytic activity">
    <reaction evidence="10 11">
        <text>5-amino-1-(5-phospho-D-ribosyl)imidazole-4-carboxylate + L-aspartate + ATP = (2S)-2-[5-amino-1-(5-phospho-beta-D-ribosyl)imidazole-4-carboxamido]succinate + ADP + phosphate + 2 H(+)</text>
        <dbReference type="Rhea" id="RHEA:22628"/>
        <dbReference type="ChEBI" id="CHEBI:15378"/>
        <dbReference type="ChEBI" id="CHEBI:29991"/>
        <dbReference type="ChEBI" id="CHEBI:30616"/>
        <dbReference type="ChEBI" id="CHEBI:43474"/>
        <dbReference type="ChEBI" id="CHEBI:58443"/>
        <dbReference type="ChEBI" id="CHEBI:77657"/>
        <dbReference type="ChEBI" id="CHEBI:456216"/>
        <dbReference type="EC" id="6.3.2.6"/>
    </reaction>
</comment>
<dbReference type="EMBL" id="CP035493">
    <property type="protein sequence ID" value="QAY69321.1"/>
    <property type="molecule type" value="Genomic_DNA"/>
</dbReference>
<dbReference type="Pfam" id="PF01259">
    <property type="entry name" value="SAICAR_synt"/>
    <property type="match status" value="1"/>
</dbReference>
<accession>A0A4V0YFY4</accession>
<dbReference type="InterPro" id="IPR018236">
    <property type="entry name" value="SAICAR_synthetase_CS"/>
</dbReference>
<dbReference type="Proteomes" id="UP000292118">
    <property type="component" value="Chromosome"/>
</dbReference>
<dbReference type="Gene3D" id="3.30.200.20">
    <property type="entry name" value="Phosphorylase Kinase, domain 1"/>
    <property type="match status" value="1"/>
</dbReference>
<evidence type="ECO:0000313" key="14">
    <source>
        <dbReference type="Proteomes" id="UP000292118"/>
    </source>
</evidence>
<evidence type="ECO:0000256" key="9">
    <source>
        <dbReference type="ARBA" id="ARBA00030409"/>
    </source>
</evidence>
<organism evidence="13 14">
    <name type="scientific">Xylanimonas protaetiae</name>
    <dbReference type="NCBI Taxonomy" id="2509457"/>
    <lineage>
        <taxon>Bacteria</taxon>
        <taxon>Bacillati</taxon>
        <taxon>Actinomycetota</taxon>
        <taxon>Actinomycetes</taxon>
        <taxon>Micrococcales</taxon>
        <taxon>Promicromonosporaceae</taxon>
        <taxon>Xylanimonas</taxon>
    </lineage>
</organism>
<evidence type="ECO:0000256" key="7">
    <source>
        <dbReference type="ARBA" id="ARBA00022755"/>
    </source>
</evidence>
<evidence type="ECO:0000256" key="3">
    <source>
        <dbReference type="ARBA" id="ARBA00012217"/>
    </source>
</evidence>
<dbReference type="PROSITE" id="PS01058">
    <property type="entry name" value="SAICAR_SYNTHETASE_2"/>
    <property type="match status" value="1"/>
</dbReference>
<dbReference type="Gene3D" id="3.30.470.20">
    <property type="entry name" value="ATP-grasp fold, B domain"/>
    <property type="match status" value="1"/>
</dbReference>
<dbReference type="GO" id="GO:0004639">
    <property type="term" value="F:phosphoribosylaminoimidazolesuccinocarboxamide synthase activity"/>
    <property type="evidence" value="ECO:0007669"/>
    <property type="project" value="UniProtKB-UniRule"/>
</dbReference>
<dbReference type="NCBIfam" id="NF010568">
    <property type="entry name" value="PRK13961.1"/>
    <property type="match status" value="1"/>
</dbReference>
<reference evidence="13 14" key="1">
    <citation type="submission" date="2019-01" db="EMBL/GenBank/DDBJ databases">
        <title>Genome sequencing of strain FW10M-9.</title>
        <authorList>
            <person name="Heo J."/>
            <person name="Kim S.-J."/>
            <person name="Kim J.-S."/>
            <person name="Hong S.-B."/>
            <person name="Kwon S.-W."/>
        </authorList>
    </citation>
    <scope>NUCLEOTIDE SEQUENCE [LARGE SCALE GENOMIC DNA]</scope>
    <source>
        <strain evidence="13 14">FW10M-9</strain>
    </source>
</reference>
<evidence type="ECO:0000256" key="10">
    <source>
        <dbReference type="ARBA" id="ARBA00048475"/>
    </source>
</evidence>
<dbReference type="UniPathway" id="UPA00074">
    <property type="reaction ID" value="UER00131"/>
</dbReference>
<feature type="domain" description="SAICAR synthetase/ADE2 N-terminal" evidence="12">
    <location>
        <begin position="18"/>
        <end position="284"/>
    </location>
</feature>
<dbReference type="AlphaFoldDB" id="A0A4V0YFY4"/>